<organism evidence="2 3">
    <name type="scientific">Pueribacillus theae</name>
    <dbReference type="NCBI Taxonomy" id="2171751"/>
    <lineage>
        <taxon>Bacteria</taxon>
        <taxon>Bacillati</taxon>
        <taxon>Bacillota</taxon>
        <taxon>Bacilli</taxon>
        <taxon>Bacillales</taxon>
        <taxon>Bacillaceae</taxon>
        <taxon>Pueribacillus</taxon>
    </lineage>
</organism>
<dbReference type="OrthoDB" id="2989832at2"/>
<reference evidence="2 3" key="1">
    <citation type="submission" date="2018-04" db="EMBL/GenBank/DDBJ databases">
        <title>Camelliibacillus theae gen. nov., sp. nov., isolated from Pu'er tea.</title>
        <authorList>
            <person name="Niu L."/>
        </authorList>
    </citation>
    <scope>NUCLEOTIDE SEQUENCE [LARGE SCALE GENOMIC DNA]</scope>
    <source>
        <strain evidence="2 3">T8</strain>
    </source>
</reference>
<proteinExistence type="predicted"/>
<dbReference type="AlphaFoldDB" id="A0A2U1JWB1"/>
<evidence type="ECO:0000313" key="2">
    <source>
        <dbReference type="EMBL" id="PWA09486.1"/>
    </source>
</evidence>
<accession>A0A2U1JWB1</accession>
<dbReference type="Pfam" id="PF03413">
    <property type="entry name" value="PepSY"/>
    <property type="match status" value="1"/>
</dbReference>
<protein>
    <recommendedName>
        <fullName evidence="1">PepSY domain-containing protein</fullName>
    </recommendedName>
</protein>
<gene>
    <name evidence="2" type="ORF">DCC39_12985</name>
</gene>
<keyword evidence="3" id="KW-1185">Reference proteome</keyword>
<comment type="caution">
    <text evidence="2">The sequence shown here is derived from an EMBL/GenBank/DDBJ whole genome shotgun (WGS) entry which is preliminary data.</text>
</comment>
<sequence>MKVYSFLAGTALGLIAGLTISKQLEDKGITPEKALKKVKDELKGKLAIEGSWIQMIPEKLQNDKLEYTVYRGGLTSNEENNVTYYDFAVDTKTGAILEFKNHN</sequence>
<evidence type="ECO:0000313" key="3">
    <source>
        <dbReference type="Proteomes" id="UP000245998"/>
    </source>
</evidence>
<dbReference type="RefSeq" id="WP_116555336.1">
    <property type="nucleotide sequence ID" value="NZ_QCZG01000028.1"/>
</dbReference>
<dbReference type="Proteomes" id="UP000245998">
    <property type="component" value="Unassembled WGS sequence"/>
</dbReference>
<feature type="domain" description="PepSY" evidence="1">
    <location>
        <begin position="29"/>
        <end position="98"/>
    </location>
</feature>
<evidence type="ECO:0000259" key="1">
    <source>
        <dbReference type="Pfam" id="PF03413"/>
    </source>
</evidence>
<name>A0A2U1JWB1_9BACI</name>
<dbReference type="InterPro" id="IPR025711">
    <property type="entry name" value="PepSY"/>
</dbReference>
<dbReference type="EMBL" id="QCZG01000028">
    <property type="protein sequence ID" value="PWA09486.1"/>
    <property type="molecule type" value="Genomic_DNA"/>
</dbReference>